<reference evidence="14" key="1">
    <citation type="journal article" date="2020" name="Stud. Mycol.">
        <title>101 Dothideomycetes genomes: a test case for predicting lifestyles and emergence of pathogens.</title>
        <authorList>
            <person name="Haridas S."/>
            <person name="Albert R."/>
            <person name="Binder M."/>
            <person name="Bloem J."/>
            <person name="Labutti K."/>
            <person name="Salamov A."/>
            <person name="Andreopoulos B."/>
            <person name="Baker S."/>
            <person name="Barry K."/>
            <person name="Bills G."/>
            <person name="Bluhm B."/>
            <person name="Cannon C."/>
            <person name="Castanera R."/>
            <person name="Culley D."/>
            <person name="Daum C."/>
            <person name="Ezra D."/>
            <person name="Gonzalez J."/>
            <person name="Henrissat B."/>
            <person name="Kuo A."/>
            <person name="Liang C."/>
            <person name="Lipzen A."/>
            <person name="Lutzoni F."/>
            <person name="Magnuson J."/>
            <person name="Mondo S."/>
            <person name="Nolan M."/>
            <person name="Ohm R."/>
            <person name="Pangilinan J."/>
            <person name="Park H.-J."/>
            <person name="Ramirez L."/>
            <person name="Alfaro M."/>
            <person name="Sun H."/>
            <person name="Tritt A."/>
            <person name="Yoshinaga Y."/>
            <person name="Zwiers L.-H."/>
            <person name="Turgeon B."/>
            <person name="Goodwin S."/>
            <person name="Spatafora J."/>
            <person name="Crous P."/>
            <person name="Grigoriev I."/>
        </authorList>
    </citation>
    <scope>NUCLEOTIDE SEQUENCE</scope>
    <source>
        <strain evidence="14">CBS 175.79</strain>
    </source>
</reference>
<evidence type="ECO:0000256" key="1">
    <source>
        <dbReference type="ARBA" id="ARBA00001973"/>
    </source>
</evidence>
<evidence type="ECO:0000256" key="5">
    <source>
        <dbReference type="ARBA" id="ARBA00022729"/>
    </source>
</evidence>
<dbReference type="Proteomes" id="UP000799778">
    <property type="component" value="Unassembled WGS sequence"/>
</dbReference>
<evidence type="ECO:0000256" key="12">
    <source>
        <dbReference type="SAM" id="MobiDB-lite"/>
    </source>
</evidence>
<evidence type="ECO:0008006" key="16">
    <source>
        <dbReference type="Google" id="ProtNLM"/>
    </source>
</evidence>
<evidence type="ECO:0000256" key="3">
    <source>
        <dbReference type="ARBA" id="ARBA00022525"/>
    </source>
</evidence>
<dbReference type="InterPro" id="IPR054497">
    <property type="entry name" value="LPMO_AA14"/>
</dbReference>
<evidence type="ECO:0000256" key="2">
    <source>
        <dbReference type="ARBA" id="ARBA00004613"/>
    </source>
</evidence>
<evidence type="ECO:0000256" key="6">
    <source>
        <dbReference type="ARBA" id="ARBA00023002"/>
    </source>
</evidence>
<dbReference type="OrthoDB" id="2019572at2759"/>
<evidence type="ECO:0000313" key="15">
    <source>
        <dbReference type="Proteomes" id="UP000799778"/>
    </source>
</evidence>
<feature type="compositionally biased region" description="Low complexity" evidence="12">
    <location>
        <begin position="527"/>
        <end position="539"/>
    </location>
</feature>
<keyword evidence="5 13" id="KW-0732">Signal</keyword>
<keyword evidence="10" id="KW-0325">Glycoprotein</keyword>
<feature type="chain" id="PRO_5025521487" description="Lytic polysaccharide monooxygenase" evidence="13">
    <location>
        <begin position="18"/>
        <end position="566"/>
    </location>
</feature>
<dbReference type="Pfam" id="PF22810">
    <property type="entry name" value="LPMO_AA14"/>
    <property type="match status" value="1"/>
</dbReference>
<evidence type="ECO:0000256" key="11">
    <source>
        <dbReference type="ARBA" id="ARBA00046340"/>
    </source>
</evidence>
<evidence type="ECO:0000256" key="8">
    <source>
        <dbReference type="ARBA" id="ARBA00023033"/>
    </source>
</evidence>
<feature type="region of interest" description="Disordered" evidence="12">
    <location>
        <begin position="489"/>
        <end position="566"/>
    </location>
</feature>
<keyword evidence="15" id="KW-1185">Reference proteome</keyword>
<keyword evidence="7" id="KW-0186">Copper</keyword>
<comment type="cofactor">
    <cofactor evidence="1">
        <name>Cu(2+)</name>
        <dbReference type="ChEBI" id="CHEBI:29036"/>
    </cofactor>
</comment>
<keyword evidence="8" id="KW-0503">Monooxygenase</keyword>
<keyword evidence="6" id="KW-0560">Oxidoreductase</keyword>
<dbReference type="EMBL" id="ML978067">
    <property type="protein sequence ID" value="KAF2020131.1"/>
    <property type="molecule type" value="Genomic_DNA"/>
</dbReference>
<dbReference type="GO" id="GO:0005576">
    <property type="term" value="C:extracellular region"/>
    <property type="evidence" value="ECO:0007669"/>
    <property type="project" value="UniProtKB-SubCell"/>
</dbReference>
<keyword evidence="3" id="KW-0964">Secreted</keyword>
<comment type="subcellular location">
    <subcellularLocation>
        <location evidence="2">Secreted</location>
    </subcellularLocation>
</comment>
<sequence length="566" mass="58859">MKAAAILALSFAGATYAHVAAWAPGMYCKGGTVAGEENRNTNDAVNPLYMLKKEDWWFQNSRGCNDVPPPAGEKLQIPANGEFTVELAHNRAFTTLSYDGEFATAWPDGKEHPEDWNGWNNGGEPAICLPDDGALHAWNETHAAGTAFAISYAEKYEEVTMDNLVVFSTLYHTPWKREATYKVPNLKKCPAGGCTCAWLWIPTGCGQGNMYMERFDCEVINAKDDALDLAKAQAPVYCEDDQSKCVKGAKQMLAWHQETGDNIVAPNGLTPNYNAKCGFANGAQTDIFVEGTAKPTETYPVTPVVVASSTSSYVEPTAVLSVPTGGEPASALPTTAYGEFPTEGISTASLETPSSLASAAPTTAYGEFPTASTSVVLSTPSSLASAAPTTAYGEFPTEVVSTASLETPSSLASAAPTTAYGEFPTEGISTASLETPSSLASAAPTTAYGEFPTASTSVVLSTPSSLASAAPTTAYGEFPTGGMTTIVVPSSSSSAPSPVLPTEASSSTSSPAYPTTTVDPIAPTPIAPEASEAPSATPSPVKPAPPSCVVRRQTRAEKMASAGRVL</sequence>
<keyword evidence="4" id="KW-0479">Metal-binding</keyword>
<comment type="similarity">
    <text evidence="11">Belongs to the polysaccharide monooxygenase AA14 family.</text>
</comment>
<name>A0A6A5Y5L1_9PLEO</name>
<feature type="compositionally biased region" description="Low complexity" evidence="12">
    <location>
        <begin position="489"/>
        <end position="521"/>
    </location>
</feature>
<gene>
    <name evidence="14" type="ORF">BU24DRAFT_448473</name>
</gene>
<accession>A0A6A5Y5L1</accession>
<evidence type="ECO:0000256" key="10">
    <source>
        <dbReference type="ARBA" id="ARBA00023180"/>
    </source>
</evidence>
<proteinExistence type="inferred from homology"/>
<evidence type="ECO:0000313" key="14">
    <source>
        <dbReference type="EMBL" id="KAF2020131.1"/>
    </source>
</evidence>
<organism evidence="14 15">
    <name type="scientific">Aaosphaeria arxii CBS 175.79</name>
    <dbReference type="NCBI Taxonomy" id="1450172"/>
    <lineage>
        <taxon>Eukaryota</taxon>
        <taxon>Fungi</taxon>
        <taxon>Dikarya</taxon>
        <taxon>Ascomycota</taxon>
        <taxon>Pezizomycotina</taxon>
        <taxon>Dothideomycetes</taxon>
        <taxon>Pleosporomycetidae</taxon>
        <taxon>Pleosporales</taxon>
        <taxon>Pleosporales incertae sedis</taxon>
        <taxon>Aaosphaeria</taxon>
    </lineage>
</organism>
<dbReference type="GO" id="GO:0046872">
    <property type="term" value="F:metal ion binding"/>
    <property type="evidence" value="ECO:0007669"/>
    <property type="project" value="UniProtKB-KW"/>
</dbReference>
<dbReference type="GO" id="GO:0004497">
    <property type="term" value="F:monooxygenase activity"/>
    <property type="evidence" value="ECO:0007669"/>
    <property type="project" value="UniProtKB-KW"/>
</dbReference>
<evidence type="ECO:0000256" key="13">
    <source>
        <dbReference type="SAM" id="SignalP"/>
    </source>
</evidence>
<evidence type="ECO:0000256" key="4">
    <source>
        <dbReference type="ARBA" id="ARBA00022723"/>
    </source>
</evidence>
<evidence type="ECO:0000256" key="9">
    <source>
        <dbReference type="ARBA" id="ARBA00023157"/>
    </source>
</evidence>
<dbReference type="GeneID" id="54288287"/>
<dbReference type="AlphaFoldDB" id="A0A6A5Y5L1"/>
<protein>
    <recommendedName>
        <fullName evidence="16">Lytic polysaccharide monooxygenase</fullName>
    </recommendedName>
</protein>
<evidence type="ECO:0000256" key="7">
    <source>
        <dbReference type="ARBA" id="ARBA00023008"/>
    </source>
</evidence>
<keyword evidence="9" id="KW-1015">Disulfide bond</keyword>
<feature type="signal peptide" evidence="13">
    <location>
        <begin position="1"/>
        <end position="17"/>
    </location>
</feature>
<dbReference type="RefSeq" id="XP_033388470.1">
    <property type="nucleotide sequence ID" value="XM_033530890.1"/>
</dbReference>